<reference evidence="1" key="1">
    <citation type="journal article" date="2021" name="G3 (Bethesda)">
        <title>Genome and transcriptome analysis of the beet armyworm Spodoptera exigua reveals targets for pest control. .</title>
        <authorList>
            <person name="Simon S."/>
            <person name="Breeschoten T."/>
            <person name="Jansen H.J."/>
            <person name="Dirks R.P."/>
            <person name="Schranz M.E."/>
            <person name="Ros V.I.D."/>
        </authorList>
    </citation>
    <scope>NUCLEOTIDE SEQUENCE</scope>
    <source>
        <strain evidence="1">TB_SE_WUR_2020</strain>
    </source>
</reference>
<accession>A0A922SAC9</accession>
<evidence type="ECO:0000313" key="1">
    <source>
        <dbReference type="EMBL" id="KAH9630019.1"/>
    </source>
</evidence>
<protein>
    <submittedName>
        <fullName evidence="1">Uncharacterized protein</fullName>
    </submittedName>
</protein>
<organism evidence="1 2">
    <name type="scientific">Spodoptera exigua</name>
    <name type="common">Beet armyworm</name>
    <name type="synonym">Noctua fulgens</name>
    <dbReference type="NCBI Taxonomy" id="7107"/>
    <lineage>
        <taxon>Eukaryota</taxon>
        <taxon>Metazoa</taxon>
        <taxon>Ecdysozoa</taxon>
        <taxon>Arthropoda</taxon>
        <taxon>Hexapoda</taxon>
        <taxon>Insecta</taxon>
        <taxon>Pterygota</taxon>
        <taxon>Neoptera</taxon>
        <taxon>Endopterygota</taxon>
        <taxon>Lepidoptera</taxon>
        <taxon>Glossata</taxon>
        <taxon>Ditrysia</taxon>
        <taxon>Noctuoidea</taxon>
        <taxon>Noctuidae</taxon>
        <taxon>Amphipyrinae</taxon>
        <taxon>Spodoptera</taxon>
    </lineage>
</organism>
<feature type="non-terminal residue" evidence="1">
    <location>
        <position position="1"/>
    </location>
</feature>
<name>A0A922SAC9_SPOEX</name>
<comment type="caution">
    <text evidence="1">The sequence shown here is derived from an EMBL/GenBank/DDBJ whole genome shotgun (WGS) entry which is preliminary data.</text>
</comment>
<evidence type="ECO:0000313" key="2">
    <source>
        <dbReference type="Proteomes" id="UP000814243"/>
    </source>
</evidence>
<dbReference type="AlphaFoldDB" id="A0A922SAC9"/>
<gene>
    <name evidence="1" type="ORF">HF086_012580</name>
</gene>
<dbReference type="EMBL" id="JACEFF010000844">
    <property type="protein sequence ID" value="KAH9630019.1"/>
    <property type="molecule type" value="Genomic_DNA"/>
</dbReference>
<dbReference type="Proteomes" id="UP000814243">
    <property type="component" value="Unassembled WGS sequence"/>
</dbReference>
<sequence>MHSWVQIWSLFSGGECSLRAFLSDYVQTGESERLAAAARAQIDDIMRASSAWREKGAPPATALKSGTRHSMIFSCSGAAWRVVADTARAARRCAACGGSAALRATSAALGALSAHCRATHCRMCPTSSTQ</sequence>
<proteinExistence type="predicted"/>